<dbReference type="FunFam" id="3.40.50.1100:FF:000006">
    <property type="entry name" value="Cysteine synthase"/>
    <property type="match status" value="1"/>
</dbReference>
<dbReference type="Pfam" id="PF00291">
    <property type="entry name" value="PALP"/>
    <property type="match status" value="1"/>
</dbReference>
<evidence type="ECO:0000256" key="3">
    <source>
        <dbReference type="ARBA" id="ARBA00012681"/>
    </source>
</evidence>
<dbReference type="InterPro" id="IPR036052">
    <property type="entry name" value="TrpB-like_PALP_sf"/>
</dbReference>
<dbReference type="SUPFAM" id="SSF53686">
    <property type="entry name" value="Tryptophan synthase beta subunit-like PLP-dependent enzymes"/>
    <property type="match status" value="1"/>
</dbReference>
<evidence type="ECO:0000256" key="4">
    <source>
        <dbReference type="ARBA" id="ARBA00022605"/>
    </source>
</evidence>
<evidence type="ECO:0000256" key="6">
    <source>
        <dbReference type="ARBA" id="ARBA00022898"/>
    </source>
</evidence>
<dbReference type="InterPro" id="IPR050214">
    <property type="entry name" value="Cys_Synth/Cystath_Beta-Synth"/>
</dbReference>
<dbReference type="EC" id="2.5.1.47" evidence="3"/>
<name>Q7P5W9_FUSVC</name>
<dbReference type="Gene3D" id="3.40.50.1100">
    <property type="match status" value="2"/>
</dbReference>
<dbReference type="CDD" id="cd01561">
    <property type="entry name" value="CBS_like"/>
    <property type="match status" value="1"/>
</dbReference>
<evidence type="ECO:0000259" key="9">
    <source>
        <dbReference type="Pfam" id="PF00291"/>
    </source>
</evidence>
<sequence length="337" mass="37287">MMGQEKMKYLENLVGKTPMLELIFDYKGEERRIFVKNESYNLTGSIKDRMAFYILKKAYEKNEIKKGAAIVEATSGNTGIAFSAMGVILGHPVIIYMPDWMSEERKSLIRSFGAKIVLVSREEGGFLGSIEKTKEFAKNNPGTYLPSQFSNPYNSEAHYYGIGLEIVNEIKSLNLNIDGFVAGVGTGGTVMGIGKRIKENFPNVKICPLEPLNSPTLSTGYKVAKHRIEGISDEFIPDLVKLDKLDEVVSVDDGDAIIMAQKLAKCGLGVGISSGANFIGALMLQNKLGKDSVIVTVFPDDNKKYLSTDLMREEKIKEDFLSKDITLKGIKNVLRIF</sequence>
<dbReference type="GO" id="GO:0004124">
    <property type="term" value="F:cysteine synthase activity"/>
    <property type="evidence" value="ECO:0007669"/>
    <property type="project" value="UniProtKB-EC"/>
</dbReference>
<comment type="cofactor">
    <cofactor evidence="1">
        <name>pyridoxal 5'-phosphate</name>
        <dbReference type="ChEBI" id="CHEBI:597326"/>
    </cofactor>
</comment>
<evidence type="ECO:0000256" key="2">
    <source>
        <dbReference type="ARBA" id="ARBA00007103"/>
    </source>
</evidence>
<keyword evidence="5 10" id="KW-0808">Transferase</keyword>
<comment type="similarity">
    <text evidence="2">Belongs to the cysteine synthase/cystathionine beta-synthase family.</text>
</comment>
<protein>
    <recommendedName>
        <fullName evidence="3">cysteine synthase</fullName>
        <ecNumber evidence="3">2.5.1.47</ecNumber>
    </recommendedName>
</protein>
<evidence type="ECO:0000256" key="8">
    <source>
        <dbReference type="ARBA" id="ARBA00047931"/>
    </source>
</evidence>
<dbReference type="AlphaFoldDB" id="Q7P5W9"/>
<organism evidence="10 11">
    <name type="scientific">Fusobacterium vincentii ATCC 49256</name>
    <dbReference type="NCBI Taxonomy" id="209882"/>
    <lineage>
        <taxon>Bacteria</taxon>
        <taxon>Fusobacteriati</taxon>
        <taxon>Fusobacteriota</taxon>
        <taxon>Fusobacteriia</taxon>
        <taxon>Fusobacteriales</taxon>
        <taxon>Fusobacteriaceae</taxon>
        <taxon>Fusobacterium</taxon>
    </lineage>
</organism>
<accession>Q7P5W9</accession>
<dbReference type="EMBL" id="AABF01000053">
    <property type="protein sequence ID" value="EAA24121.1"/>
    <property type="molecule type" value="Genomic_DNA"/>
</dbReference>
<dbReference type="PANTHER" id="PTHR10314">
    <property type="entry name" value="CYSTATHIONINE BETA-SYNTHASE"/>
    <property type="match status" value="1"/>
</dbReference>
<evidence type="ECO:0000313" key="11">
    <source>
        <dbReference type="Proteomes" id="UP000006454"/>
    </source>
</evidence>
<keyword evidence="7" id="KW-0198">Cysteine biosynthesis</keyword>
<evidence type="ECO:0000256" key="5">
    <source>
        <dbReference type="ARBA" id="ARBA00022679"/>
    </source>
</evidence>
<reference evidence="10 11" key="1">
    <citation type="journal article" date="2003" name="Genome Res.">
        <title>Genome analysis of F. nucleatum sub spp vincentii and its comparison with the genome of F. nucleatum ATCC 25586.</title>
        <authorList>
            <person name="Kapatral V."/>
            <person name="Ivanova N."/>
            <person name="Anderson I."/>
            <person name="Reznik G."/>
            <person name="Bhattacharyya A."/>
            <person name="Gardner W.L."/>
            <person name="Mikhailova N."/>
            <person name="Lapidus A."/>
            <person name="Larsen N."/>
            <person name="D'Souza M."/>
            <person name="Walunas T."/>
            <person name="Haselkorn R."/>
            <person name="Overbeek R."/>
            <person name="Kyrpides N."/>
        </authorList>
    </citation>
    <scope>NUCLEOTIDE SEQUENCE [LARGE SCALE GENOMIC DNA]</scope>
    <source>
        <strain evidence="10 11">ATCC 49256</strain>
    </source>
</reference>
<evidence type="ECO:0000313" key="10">
    <source>
        <dbReference type="EMBL" id="EAA24121.1"/>
    </source>
</evidence>
<keyword evidence="6" id="KW-0663">Pyridoxal phosphate</keyword>
<comment type="catalytic activity">
    <reaction evidence="8">
        <text>O-acetyl-L-serine + hydrogen sulfide = L-cysteine + acetate</text>
        <dbReference type="Rhea" id="RHEA:14829"/>
        <dbReference type="ChEBI" id="CHEBI:29919"/>
        <dbReference type="ChEBI" id="CHEBI:30089"/>
        <dbReference type="ChEBI" id="CHEBI:35235"/>
        <dbReference type="ChEBI" id="CHEBI:58340"/>
        <dbReference type="EC" id="2.5.1.47"/>
    </reaction>
</comment>
<evidence type="ECO:0000256" key="1">
    <source>
        <dbReference type="ARBA" id="ARBA00001933"/>
    </source>
</evidence>
<keyword evidence="4" id="KW-0028">Amino-acid biosynthesis</keyword>
<comment type="caution">
    <text evidence="10">The sequence shown here is derived from an EMBL/GenBank/DDBJ whole genome shotgun (WGS) entry which is preliminary data.</text>
</comment>
<dbReference type="InterPro" id="IPR001926">
    <property type="entry name" value="TrpB-like_PALP"/>
</dbReference>
<evidence type="ECO:0000256" key="7">
    <source>
        <dbReference type="ARBA" id="ARBA00023192"/>
    </source>
</evidence>
<dbReference type="Proteomes" id="UP000006454">
    <property type="component" value="Unassembled WGS sequence"/>
</dbReference>
<feature type="domain" description="Tryptophan synthase beta chain-like PALP" evidence="9">
    <location>
        <begin position="12"/>
        <end position="300"/>
    </location>
</feature>
<gene>
    <name evidence="10" type="ORF">FNV1133</name>
</gene>
<proteinExistence type="inferred from homology"/>